<comment type="similarity">
    <text evidence="8">Belongs to the KAE1 / TsaD family.</text>
</comment>
<dbReference type="Pfam" id="PF00814">
    <property type="entry name" value="TsaD"/>
    <property type="match status" value="1"/>
</dbReference>
<dbReference type="Proteomes" id="UP000544222">
    <property type="component" value="Unassembled WGS sequence"/>
</dbReference>
<dbReference type="GO" id="GO:0005737">
    <property type="term" value="C:cytoplasm"/>
    <property type="evidence" value="ECO:0007669"/>
    <property type="project" value="UniProtKB-SubCell"/>
</dbReference>
<dbReference type="PROSITE" id="PS01016">
    <property type="entry name" value="GLYCOPROTEASE"/>
    <property type="match status" value="1"/>
</dbReference>
<feature type="binding site" evidence="8">
    <location>
        <position position="162"/>
    </location>
    <ligand>
        <name>Fe cation</name>
        <dbReference type="ChEBI" id="CHEBI:24875"/>
    </ligand>
</feature>
<dbReference type="AlphaFoldDB" id="A0A7W5DRR3"/>
<evidence type="ECO:0000256" key="2">
    <source>
        <dbReference type="ARBA" id="ARBA00022679"/>
    </source>
</evidence>
<dbReference type="NCBIfam" id="TIGR03723">
    <property type="entry name" value="T6A_TsaD_YgjD"/>
    <property type="match status" value="1"/>
</dbReference>
<keyword evidence="4 8" id="KW-0479">Metal-binding</keyword>
<evidence type="ECO:0000256" key="4">
    <source>
        <dbReference type="ARBA" id="ARBA00022723"/>
    </source>
</evidence>
<feature type="binding site" evidence="8">
    <location>
        <begin position="190"/>
        <end position="194"/>
    </location>
    <ligand>
        <name>substrate</name>
    </ligand>
</feature>
<dbReference type="GO" id="GO:0002949">
    <property type="term" value="P:tRNA threonylcarbamoyladenosine modification"/>
    <property type="evidence" value="ECO:0007669"/>
    <property type="project" value="UniProtKB-UniRule"/>
</dbReference>
<dbReference type="FunFam" id="3.30.420.40:FF:000012">
    <property type="entry name" value="tRNA N6-adenosine threonylcarbamoyltransferase"/>
    <property type="match status" value="1"/>
</dbReference>
<dbReference type="InterPro" id="IPR017860">
    <property type="entry name" value="Peptidase_M22_CS"/>
</dbReference>
<feature type="binding site" evidence="8">
    <location>
        <position position="240"/>
    </location>
    <ligand>
        <name>substrate</name>
    </ligand>
</feature>
<evidence type="ECO:0000256" key="3">
    <source>
        <dbReference type="ARBA" id="ARBA00022694"/>
    </source>
</evidence>
<feature type="binding site" evidence="8">
    <location>
        <position position="236"/>
    </location>
    <ligand>
        <name>substrate</name>
    </ligand>
</feature>
<comment type="subcellular location">
    <subcellularLocation>
        <location evidence="8">Cytoplasm</location>
    </subcellularLocation>
</comment>
<evidence type="ECO:0000256" key="5">
    <source>
        <dbReference type="ARBA" id="ARBA00023004"/>
    </source>
</evidence>
<comment type="cofactor">
    <cofactor evidence="8">
        <name>Fe(2+)</name>
        <dbReference type="ChEBI" id="CHEBI:29033"/>
    </cofactor>
    <text evidence="8">Binds 1 Fe(2+) ion per subunit.</text>
</comment>
<dbReference type="HAMAP" id="MF_01445">
    <property type="entry name" value="TsaD"/>
    <property type="match status" value="1"/>
</dbReference>
<dbReference type="NCBIfam" id="TIGR00329">
    <property type="entry name" value="gcp_kae1"/>
    <property type="match status" value="1"/>
</dbReference>
<feature type="binding site" evidence="8">
    <location>
        <position position="223"/>
    </location>
    <ligand>
        <name>substrate</name>
    </ligand>
</feature>
<dbReference type="CDD" id="cd24133">
    <property type="entry name" value="ASKHA_NBD_TsaD_bac"/>
    <property type="match status" value="1"/>
</dbReference>
<comment type="function">
    <text evidence="8">Required for the formation of a threonylcarbamoyl group on adenosine at position 37 (t(6)A37) in tRNAs that read codons beginning with adenine. Is involved in the transfer of the threonylcarbamoyl moiety of threonylcarbamoyl-AMP (TC-AMP) to the N6 group of A37, together with TsaE and TsaB. TsaD likely plays a direct catalytic role in this reaction.</text>
</comment>
<keyword evidence="2 8" id="KW-0808">Transferase</keyword>
<dbReference type="EMBL" id="JACHYB010000001">
    <property type="protein sequence ID" value="MBB3187538.1"/>
    <property type="molecule type" value="Genomic_DNA"/>
</dbReference>
<dbReference type="PANTHER" id="PTHR11735">
    <property type="entry name" value="TRNA N6-ADENOSINE THREONYLCARBAMOYLTRANSFERASE"/>
    <property type="match status" value="1"/>
</dbReference>
<dbReference type="PANTHER" id="PTHR11735:SF6">
    <property type="entry name" value="TRNA N6-ADENOSINE THREONYLCARBAMOYLTRANSFERASE, MITOCHONDRIAL"/>
    <property type="match status" value="1"/>
</dbReference>
<dbReference type="FunFam" id="3.30.420.40:FF:000040">
    <property type="entry name" value="tRNA N6-adenosine threonylcarbamoyltransferase"/>
    <property type="match status" value="1"/>
</dbReference>
<evidence type="ECO:0000313" key="10">
    <source>
        <dbReference type="EMBL" id="MBB3187538.1"/>
    </source>
</evidence>
<evidence type="ECO:0000256" key="1">
    <source>
        <dbReference type="ARBA" id="ARBA00022490"/>
    </source>
</evidence>
<comment type="caution">
    <text evidence="10">The sequence shown here is derived from an EMBL/GenBank/DDBJ whole genome shotgun (WGS) entry which is preliminary data.</text>
</comment>
<dbReference type="InterPro" id="IPR000905">
    <property type="entry name" value="Gcp-like_dom"/>
</dbReference>
<keyword evidence="6 8" id="KW-0012">Acyltransferase</keyword>
<keyword evidence="1 8" id="KW-0963">Cytoplasm</keyword>
<dbReference type="GO" id="GO:0005506">
    <property type="term" value="F:iron ion binding"/>
    <property type="evidence" value="ECO:0007669"/>
    <property type="project" value="UniProtKB-UniRule"/>
</dbReference>
<feature type="domain" description="Gcp-like" evidence="9">
    <location>
        <begin position="76"/>
        <end position="365"/>
    </location>
</feature>
<dbReference type="InterPro" id="IPR043129">
    <property type="entry name" value="ATPase_NBD"/>
</dbReference>
<dbReference type="Gene3D" id="3.30.420.40">
    <property type="match status" value="2"/>
</dbReference>
<keyword evidence="3 8" id="KW-0819">tRNA processing</keyword>
<sequence length="391" mass="43545">MQRYDFIMIRTDKSLQLTYIVWRVLIKYIRVEKSSTFVFWNREFKFDFILSMRTIILGIESSCDDTSAAVIADGILLSNVIANQDVHKAYGGVVPELASRAHQQNIIPVVYEALERAGITSDQLNAVAFTRGPGLMGSLLVGTSFAKGLALSLNLPLIDVNHLQGHVLAHFIQEKDHDFAPPAFPFLCLLVSGGNSQIVLVKSYYDMEIIGQTIDDAAGEAFDKCAKVMGLPYPGGPVVDRLAKEGAPDAFVFSKPQIKGYDYSFSGLKTSFLYTIRDHLKEDPFFIQRHTNDLCASLQNTIIEILMEKLRKAAFDLNIRDVAVAGGVSANSGLRKAFVEHGEKYHWNVFIPKFAFTTDNAAMIAITGYYKYLNKQFCDIDLPPFSKTTIA</sequence>
<organism evidence="10 11">
    <name type="scientific">Microbacter margulisiae</name>
    <dbReference type="NCBI Taxonomy" id="1350067"/>
    <lineage>
        <taxon>Bacteria</taxon>
        <taxon>Pseudomonadati</taxon>
        <taxon>Bacteroidota</taxon>
        <taxon>Bacteroidia</taxon>
        <taxon>Bacteroidales</taxon>
        <taxon>Porphyromonadaceae</taxon>
        <taxon>Microbacter</taxon>
    </lineage>
</organism>
<comment type="catalytic activity">
    <reaction evidence="7 8">
        <text>L-threonylcarbamoyladenylate + adenosine(37) in tRNA = N(6)-L-threonylcarbamoyladenosine(37) in tRNA + AMP + H(+)</text>
        <dbReference type="Rhea" id="RHEA:37059"/>
        <dbReference type="Rhea" id="RHEA-COMP:10162"/>
        <dbReference type="Rhea" id="RHEA-COMP:10163"/>
        <dbReference type="ChEBI" id="CHEBI:15378"/>
        <dbReference type="ChEBI" id="CHEBI:73682"/>
        <dbReference type="ChEBI" id="CHEBI:74411"/>
        <dbReference type="ChEBI" id="CHEBI:74418"/>
        <dbReference type="ChEBI" id="CHEBI:456215"/>
        <dbReference type="EC" id="2.3.1.234"/>
    </reaction>
</comment>
<reference evidence="10 11" key="1">
    <citation type="submission" date="2020-08" db="EMBL/GenBank/DDBJ databases">
        <title>Genomic Encyclopedia of Type Strains, Phase IV (KMG-IV): sequencing the most valuable type-strain genomes for metagenomic binning, comparative biology and taxonomic classification.</title>
        <authorList>
            <person name="Goeker M."/>
        </authorList>
    </citation>
    <scope>NUCLEOTIDE SEQUENCE [LARGE SCALE GENOMIC DNA]</scope>
    <source>
        <strain evidence="10 11">DSM 27471</strain>
    </source>
</reference>
<proteinExistence type="inferred from homology"/>
<feature type="binding site" evidence="8">
    <location>
        <position position="331"/>
    </location>
    <ligand>
        <name>substrate</name>
    </ligand>
</feature>
<dbReference type="SUPFAM" id="SSF53067">
    <property type="entry name" value="Actin-like ATPase domain"/>
    <property type="match status" value="2"/>
</dbReference>
<dbReference type="InterPro" id="IPR022450">
    <property type="entry name" value="TsaD"/>
</dbReference>
<dbReference type="PRINTS" id="PR00789">
    <property type="entry name" value="OSIALOPTASE"/>
</dbReference>
<keyword evidence="5 8" id="KW-0408">Iron</keyword>
<accession>A0A7W5DRR3</accession>
<gene>
    <name evidence="8" type="primary">tsaD</name>
    <name evidence="10" type="ORF">FHX64_001701</name>
</gene>
<evidence type="ECO:0000256" key="7">
    <source>
        <dbReference type="ARBA" id="ARBA00048117"/>
    </source>
</evidence>
<feature type="binding site" evidence="8">
    <location>
        <position position="359"/>
    </location>
    <ligand>
        <name>Fe cation</name>
        <dbReference type="ChEBI" id="CHEBI:24875"/>
    </ligand>
</feature>
<dbReference type="InterPro" id="IPR017861">
    <property type="entry name" value="KAE1/TsaD"/>
</dbReference>
<name>A0A7W5DRR3_9PORP</name>
<dbReference type="GO" id="GO:0061711">
    <property type="term" value="F:tRNA N(6)-L-threonylcarbamoyladenine synthase activity"/>
    <property type="evidence" value="ECO:0007669"/>
    <property type="project" value="UniProtKB-EC"/>
</dbReference>
<keyword evidence="11" id="KW-1185">Reference proteome</keyword>
<evidence type="ECO:0000259" key="9">
    <source>
        <dbReference type="Pfam" id="PF00814"/>
    </source>
</evidence>
<feature type="binding site" evidence="8">
    <location>
        <position position="166"/>
    </location>
    <ligand>
        <name>Fe cation</name>
        <dbReference type="ChEBI" id="CHEBI:24875"/>
    </ligand>
</feature>
<evidence type="ECO:0000256" key="6">
    <source>
        <dbReference type="ARBA" id="ARBA00023315"/>
    </source>
</evidence>
<dbReference type="EC" id="2.3.1.234" evidence="8"/>
<evidence type="ECO:0000256" key="8">
    <source>
        <dbReference type="HAMAP-Rule" id="MF_01445"/>
    </source>
</evidence>
<protein>
    <recommendedName>
        <fullName evidence="8">tRNA N6-adenosine threonylcarbamoyltransferase</fullName>
        <ecNumber evidence="8">2.3.1.234</ecNumber>
    </recommendedName>
    <alternativeName>
        <fullName evidence="8">N6-L-threonylcarbamoyladenine synthase</fullName>
        <shortName evidence="8">t(6)A synthase</shortName>
    </alternativeName>
    <alternativeName>
        <fullName evidence="8">t(6)A37 threonylcarbamoyladenosine biosynthesis protein TsaD</fullName>
    </alternativeName>
    <alternativeName>
        <fullName evidence="8">tRNA threonylcarbamoyladenosine biosynthesis protein TsaD</fullName>
    </alternativeName>
</protein>
<evidence type="ECO:0000313" key="11">
    <source>
        <dbReference type="Proteomes" id="UP000544222"/>
    </source>
</evidence>